<dbReference type="InterPro" id="IPR027417">
    <property type="entry name" value="P-loop_NTPase"/>
</dbReference>
<dbReference type="SMART" id="SM00487">
    <property type="entry name" value="DEXDc"/>
    <property type="match status" value="1"/>
</dbReference>
<protein>
    <recommendedName>
        <fullName evidence="9">DNA excision repair protein ERCC-6-like 2</fullName>
    </recommendedName>
</protein>
<feature type="non-terminal residue" evidence="7">
    <location>
        <position position="1"/>
    </location>
</feature>
<feature type="compositionally biased region" description="Low complexity" evidence="4">
    <location>
        <begin position="773"/>
        <end position="783"/>
    </location>
</feature>
<feature type="region of interest" description="Disordered" evidence="4">
    <location>
        <begin position="958"/>
        <end position="1030"/>
    </location>
</feature>
<feature type="region of interest" description="Disordered" evidence="4">
    <location>
        <begin position="511"/>
        <end position="548"/>
    </location>
</feature>
<reference evidence="7 8" key="1">
    <citation type="submission" date="2019-01" db="EMBL/GenBank/DDBJ databases">
        <title>A draft genome assembly of the solar-powered sea slug Elysia chlorotica.</title>
        <authorList>
            <person name="Cai H."/>
            <person name="Li Q."/>
            <person name="Fang X."/>
            <person name="Li J."/>
            <person name="Curtis N.E."/>
            <person name="Altenburger A."/>
            <person name="Shibata T."/>
            <person name="Feng M."/>
            <person name="Maeda T."/>
            <person name="Schwartz J.A."/>
            <person name="Shigenobu S."/>
            <person name="Lundholm N."/>
            <person name="Nishiyama T."/>
            <person name="Yang H."/>
            <person name="Hasebe M."/>
            <person name="Li S."/>
            <person name="Pierce S.K."/>
            <person name="Wang J."/>
        </authorList>
    </citation>
    <scope>NUCLEOTIDE SEQUENCE [LARGE SCALE GENOMIC DNA]</scope>
    <source>
        <strain evidence="7">EC2010</strain>
        <tissue evidence="7">Whole organism of an adult</tissue>
    </source>
</reference>
<feature type="region of interest" description="Disordered" evidence="4">
    <location>
        <begin position="752"/>
        <end position="783"/>
    </location>
</feature>
<dbReference type="PROSITE" id="PS51194">
    <property type="entry name" value="HELICASE_CTER"/>
    <property type="match status" value="1"/>
</dbReference>
<dbReference type="GO" id="GO:0005634">
    <property type="term" value="C:nucleus"/>
    <property type="evidence" value="ECO:0007669"/>
    <property type="project" value="UniProtKB-SubCell"/>
</dbReference>
<organism evidence="7 8">
    <name type="scientific">Elysia chlorotica</name>
    <name type="common">Eastern emerald elysia</name>
    <name type="synonym">Sea slug</name>
    <dbReference type="NCBI Taxonomy" id="188477"/>
    <lineage>
        <taxon>Eukaryota</taxon>
        <taxon>Metazoa</taxon>
        <taxon>Spiralia</taxon>
        <taxon>Lophotrochozoa</taxon>
        <taxon>Mollusca</taxon>
        <taxon>Gastropoda</taxon>
        <taxon>Heterobranchia</taxon>
        <taxon>Euthyneura</taxon>
        <taxon>Panpulmonata</taxon>
        <taxon>Sacoglossa</taxon>
        <taxon>Placobranchoidea</taxon>
        <taxon>Plakobranchidae</taxon>
        <taxon>Elysia</taxon>
    </lineage>
</organism>
<feature type="compositionally biased region" description="Basic and acidic residues" evidence="4">
    <location>
        <begin position="868"/>
        <end position="878"/>
    </location>
</feature>
<dbReference type="InterPro" id="IPR038718">
    <property type="entry name" value="SNF2-like_sf"/>
</dbReference>
<dbReference type="FunFam" id="3.40.50.10810:FF:000019">
    <property type="entry name" value="DNA excision repair protein ERCC-6-like 2 isoform X1"/>
    <property type="match status" value="1"/>
</dbReference>
<feature type="compositionally biased region" description="Polar residues" evidence="4">
    <location>
        <begin position="623"/>
        <end position="643"/>
    </location>
</feature>
<evidence type="ECO:0000313" key="7">
    <source>
        <dbReference type="EMBL" id="RUS75712.1"/>
    </source>
</evidence>
<dbReference type="STRING" id="188477.A0A3S1B5W6"/>
<feature type="domain" description="Helicase C-terminal" evidence="6">
    <location>
        <begin position="288"/>
        <end position="450"/>
    </location>
</feature>
<dbReference type="OrthoDB" id="448448at2759"/>
<feature type="compositionally biased region" description="Polar residues" evidence="4">
    <location>
        <begin position="752"/>
        <end position="765"/>
    </location>
</feature>
<feature type="compositionally biased region" description="Low complexity" evidence="4">
    <location>
        <begin position="969"/>
        <end position="983"/>
    </location>
</feature>
<comment type="caution">
    <text evidence="7">The sequence shown here is derived from an EMBL/GenBank/DDBJ whole genome shotgun (WGS) entry which is preliminary data.</text>
</comment>
<comment type="subcellular location">
    <subcellularLocation>
        <location evidence="1">Nucleus</location>
    </subcellularLocation>
</comment>
<feature type="region of interest" description="Disordered" evidence="4">
    <location>
        <begin position="836"/>
        <end position="881"/>
    </location>
</feature>
<feature type="compositionally biased region" description="Polar residues" evidence="4">
    <location>
        <begin position="992"/>
        <end position="1007"/>
    </location>
</feature>
<dbReference type="InterPro" id="IPR000330">
    <property type="entry name" value="SNF2_N"/>
</dbReference>
<keyword evidence="2" id="KW-0378">Hydrolase</keyword>
<feature type="compositionally biased region" description="Acidic residues" evidence="4">
    <location>
        <begin position="518"/>
        <end position="547"/>
    </location>
</feature>
<dbReference type="GO" id="GO:0016787">
    <property type="term" value="F:hydrolase activity"/>
    <property type="evidence" value="ECO:0007669"/>
    <property type="project" value="UniProtKB-KW"/>
</dbReference>
<dbReference type="SUPFAM" id="SSF52540">
    <property type="entry name" value="P-loop containing nucleoside triphosphate hydrolases"/>
    <property type="match status" value="2"/>
</dbReference>
<dbReference type="PROSITE" id="PS51192">
    <property type="entry name" value="HELICASE_ATP_BIND_1"/>
    <property type="match status" value="1"/>
</dbReference>
<keyword evidence="8" id="KW-1185">Reference proteome</keyword>
<dbReference type="InterPro" id="IPR050496">
    <property type="entry name" value="SNF2_RAD54_helicase_repair"/>
</dbReference>
<dbReference type="CDD" id="cd18793">
    <property type="entry name" value="SF2_C_SNF"/>
    <property type="match status" value="1"/>
</dbReference>
<dbReference type="PANTHER" id="PTHR45629:SF7">
    <property type="entry name" value="DNA EXCISION REPAIR PROTEIN ERCC-6-RELATED"/>
    <property type="match status" value="1"/>
</dbReference>
<evidence type="ECO:0000256" key="4">
    <source>
        <dbReference type="SAM" id="MobiDB-lite"/>
    </source>
</evidence>
<name>A0A3S1B5W6_ELYCH</name>
<dbReference type="InterPro" id="IPR057931">
    <property type="entry name" value="RHH_ERCC6L2"/>
</dbReference>
<evidence type="ECO:0000313" key="8">
    <source>
        <dbReference type="Proteomes" id="UP000271974"/>
    </source>
</evidence>
<dbReference type="SMART" id="SM00490">
    <property type="entry name" value="HELICc"/>
    <property type="match status" value="1"/>
</dbReference>
<keyword evidence="3" id="KW-0539">Nucleus</keyword>
<feature type="region of interest" description="Disordered" evidence="4">
    <location>
        <begin position="606"/>
        <end position="646"/>
    </location>
</feature>
<gene>
    <name evidence="7" type="ORF">EGW08_016527</name>
</gene>
<feature type="region of interest" description="Disordered" evidence="4">
    <location>
        <begin position="1066"/>
        <end position="1087"/>
    </location>
</feature>
<dbReference type="Pfam" id="PF00271">
    <property type="entry name" value="Helicase_C"/>
    <property type="match status" value="1"/>
</dbReference>
<accession>A0A3S1B5W6</accession>
<dbReference type="AlphaFoldDB" id="A0A3S1B5W6"/>
<dbReference type="InterPro" id="IPR049730">
    <property type="entry name" value="SNF2/RAD54-like_C"/>
</dbReference>
<dbReference type="Pfam" id="PF25806">
    <property type="entry name" value="RHH_ERCC6L2"/>
    <property type="match status" value="1"/>
</dbReference>
<dbReference type="GO" id="GO:0005524">
    <property type="term" value="F:ATP binding"/>
    <property type="evidence" value="ECO:0007669"/>
    <property type="project" value="InterPro"/>
</dbReference>
<dbReference type="Gene3D" id="3.40.50.300">
    <property type="entry name" value="P-loop containing nucleotide triphosphate hydrolases"/>
    <property type="match status" value="1"/>
</dbReference>
<dbReference type="InterPro" id="IPR001650">
    <property type="entry name" value="Helicase_C-like"/>
</dbReference>
<sequence length="1087" mass="121884">QVSAAINQYLRDYQREGIRFLFERYLKGTGAILGDDMGLGKTVQVVIGFLSALLGKTGRRIDTVHAVPKFIKQMSNDFPDTPPKRATRPFLIIGPTAVLYNWLDELNTWGYFTVGKFHGSEKDGCFDDLKKGKLEIVITTFETFRDKVEQLNQIEWEAVIVDEVHKIKGLRAQVTQAMRIIRTPCRFGLTGTALQNNMTELWSLLDWAQPKVLGSLEQFQSDFVRAIEIGQKHDATKRELAHARKQRDKFASIRKKMLLRRTKKLIADQLPNKEELVVMCRLTELQVSVYKAILGHPDMCLVLQAEDPCDCTSGKQRASCCYKLLDIIEHYIISQGHEYSRIDGKVSGQKRRDIVLQFNTDPSLFICLISTKAGGLGLNLTGANKVVIYDPNWNPSHDLQAQDRAYRIGQTRDVKVFRLVSAGTIEENIYLRQIYKQQLDEVAISSINARRYFHGVQGDKSNQGELFGVKNMFALRTGNVCLTMDILKRNERLEKGLAGYDITKYVLPKRETKGQNDTCEEEEEDVTKESFSDYENDEKEEKEEKEEDEHFLRDIFGLDHIDLKPSSSTALDLTTAVNQIIQAMNTFSESSDSDGEFSLIPLRSRHKQTRQNTRMEDNLGKGTPNNSIQRNFQCSEASPSQGPVSEECRNASVSTVSNAFDELFDMSDITFSTARAPAKCSNAADKYNSTKHISMDKKRHVSSKSTGLSWLFPESEDESDSLVEEIVKDQTGQSKKASSSLASGKKQVANTSTLFRKRVQIQNPHGKSRSKSKTGTSKTTRIKTTFSSEQSFLAGSDILHTHINTGVLGSSRAEDHMTRCAIKDVYELNTNTQAPALVCDPLSQPDNEEEGDEKEAKGKGGKRKKTRSSQESEEHYDQRQSINAGKYKLLVGQTPPAIARRQFSELAHRQGMSELDFANYVTQTSLSCRLDMLKEFYTQKHSKDVVTEAVTKLYSLTSKPGTAAGHQDGNTSGTKTSNTNQQTPHKCPPSRTDASSDTGRQGKSLSRPSPRKLTGKQMRSSRTPTPFLLEPCTYASDSQESITARSPVHCQAEGEASVDPISYLRATDQSRPHPNGECLHSRPECLL</sequence>
<evidence type="ECO:0000259" key="5">
    <source>
        <dbReference type="PROSITE" id="PS51192"/>
    </source>
</evidence>
<evidence type="ECO:0000256" key="1">
    <source>
        <dbReference type="ARBA" id="ARBA00004123"/>
    </source>
</evidence>
<evidence type="ECO:0000256" key="3">
    <source>
        <dbReference type="ARBA" id="ARBA00023242"/>
    </source>
</evidence>
<dbReference type="InterPro" id="IPR014001">
    <property type="entry name" value="Helicase_ATP-bd"/>
</dbReference>
<dbReference type="Proteomes" id="UP000271974">
    <property type="component" value="Unassembled WGS sequence"/>
</dbReference>
<feature type="domain" description="Helicase ATP-binding" evidence="5">
    <location>
        <begin position="22"/>
        <end position="211"/>
    </location>
</feature>
<evidence type="ECO:0000256" key="2">
    <source>
        <dbReference type="ARBA" id="ARBA00022801"/>
    </source>
</evidence>
<dbReference type="PANTHER" id="PTHR45629">
    <property type="entry name" value="SNF2/RAD54 FAMILY MEMBER"/>
    <property type="match status" value="1"/>
</dbReference>
<dbReference type="Pfam" id="PF00176">
    <property type="entry name" value="SNF2-rel_dom"/>
    <property type="match status" value="1"/>
</dbReference>
<evidence type="ECO:0008006" key="9">
    <source>
        <dbReference type="Google" id="ProtNLM"/>
    </source>
</evidence>
<evidence type="ECO:0000259" key="6">
    <source>
        <dbReference type="PROSITE" id="PS51194"/>
    </source>
</evidence>
<proteinExistence type="predicted"/>
<dbReference type="Gene3D" id="3.40.50.10810">
    <property type="entry name" value="Tandem AAA-ATPase domain"/>
    <property type="match status" value="1"/>
</dbReference>
<dbReference type="EMBL" id="RQTK01000717">
    <property type="protein sequence ID" value="RUS75712.1"/>
    <property type="molecule type" value="Genomic_DNA"/>
</dbReference>